<gene>
    <name evidence="1" type="ORF">BZL30_8468</name>
</gene>
<organism evidence="1 2">
    <name type="scientific">Mycobacterium kansasii</name>
    <dbReference type="NCBI Taxonomy" id="1768"/>
    <lineage>
        <taxon>Bacteria</taxon>
        <taxon>Bacillati</taxon>
        <taxon>Actinomycetota</taxon>
        <taxon>Actinomycetes</taxon>
        <taxon>Mycobacteriales</taxon>
        <taxon>Mycobacteriaceae</taxon>
        <taxon>Mycobacterium</taxon>
    </lineage>
</organism>
<dbReference type="Proteomes" id="UP000189229">
    <property type="component" value="Unassembled WGS sequence"/>
</dbReference>
<name>A0A1V3WIL2_MYCKA</name>
<proteinExistence type="predicted"/>
<sequence length="42" mass="4535">MAAQRGRRPNGDPVIFGVNQLAKLEMRPAICSLSLRESTGGH</sequence>
<protein>
    <submittedName>
        <fullName evidence="1">Uncharacterized protein</fullName>
    </submittedName>
</protein>
<accession>A0A1V3WIL2</accession>
<evidence type="ECO:0000313" key="2">
    <source>
        <dbReference type="Proteomes" id="UP000189229"/>
    </source>
</evidence>
<comment type="caution">
    <text evidence="1">The sequence shown here is derived from an EMBL/GenBank/DDBJ whole genome shotgun (WGS) entry which is preliminary data.</text>
</comment>
<reference evidence="1 2" key="1">
    <citation type="submission" date="2017-02" db="EMBL/GenBank/DDBJ databases">
        <title>Complete genome sequences of Mycobacterium kansasii strains isolated from rhesus macaques.</title>
        <authorList>
            <person name="Panda A."/>
            <person name="Nagaraj S."/>
            <person name="Zhao X."/>
            <person name="Tettelin H."/>
            <person name="Detolla L.J."/>
        </authorList>
    </citation>
    <scope>NUCLEOTIDE SEQUENCE [LARGE SCALE GENOMIC DNA]</scope>
    <source>
        <strain evidence="1 2">11-3813</strain>
    </source>
</reference>
<dbReference type="EMBL" id="MVBM01000009">
    <property type="protein sequence ID" value="OOK66765.1"/>
    <property type="molecule type" value="Genomic_DNA"/>
</dbReference>
<evidence type="ECO:0000313" key="1">
    <source>
        <dbReference type="EMBL" id="OOK66765.1"/>
    </source>
</evidence>
<dbReference type="AlphaFoldDB" id="A0A1V3WIL2"/>